<reference evidence="3" key="1">
    <citation type="journal article" date="2019" name="Int. J. Syst. Evol. Microbiol.">
        <title>The Global Catalogue of Microorganisms (GCM) 10K type strain sequencing project: providing services to taxonomists for standard genome sequencing and annotation.</title>
        <authorList>
            <consortium name="The Broad Institute Genomics Platform"/>
            <consortium name="The Broad Institute Genome Sequencing Center for Infectious Disease"/>
            <person name="Wu L."/>
            <person name="Ma J."/>
        </authorList>
    </citation>
    <scope>NUCLEOTIDE SEQUENCE [LARGE SCALE GENOMIC DNA]</scope>
    <source>
        <strain evidence="3">JCM 30346</strain>
    </source>
</reference>
<keyword evidence="3" id="KW-1185">Reference proteome</keyword>
<dbReference type="RefSeq" id="WP_380763072.1">
    <property type="nucleotide sequence ID" value="NZ_JBHSRF010000116.1"/>
</dbReference>
<evidence type="ECO:0000313" key="3">
    <source>
        <dbReference type="Proteomes" id="UP001596137"/>
    </source>
</evidence>
<gene>
    <name evidence="2" type="ORF">ACFP1K_38575</name>
</gene>
<comment type="caution">
    <text evidence="2">The sequence shown here is derived from an EMBL/GenBank/DDBJ whole genome shotgun (WGS) entry which is preliminary data.</text>
</comment>
<evidence type="ECO:0000256" key="1">
    <source>
        <dbReference type="SAM" id="MobiDB-lite"/>
    </source>
</evidence>
<dbReference type="EMBL" id="JBHSRF010000116">
    <property type="protein sequence ID" value="MFC6087123.1"/>
    <property type="molecule type" value="Genomic_DNA"/>
</dbReference>
<dbReference type="Proteomes" id="UP001596137">
    <property type="component" value="Unassembled WGS sequence"/>
</dbReference>
<accession>A0ABW1NW48</accession>
<feature type="compositionally biased region" description="Pro residues" evidence="1">
    <location>
        <begin position="10"/>
        <end position="27"/>
    </location>
</feature>
<sequence length="172" mass="17877">MACIGTRRPPNVPRGAPPGQSPSPGGPCGPELSWNGLLGPSGAVGEAATVRSFEAPPGPRRPDGARAVVLRQYATVSWHVVGRLDSLRREVTLTPGLDPAVRGGTMLDLTAVRRQVCAPEGFDEDEIRARLDRVAALVAQEPSLSAKVAGLVAELIGGGLDIREPVGPARRG</sequence>
<feature type="region of interest" description="Disordered" evidence="1">
    <location>
        <begin position="1"/>
        <end position="40"/>
    </location>
</feature>
<proteinExistence type="predicted"/>
<name>A0ABW1NW48_9ACTN</name>
<organism evidence="2 3">
    <name type="scientific">Sphaerisporangium aureirubrum</name>
    <dbReference type="NCBI Taxonomy" id="1544736"/>
    <lineage>
        <taxon>Bacteria</taxon>
        <taxon>Bacillati</taxon>
        <taxon>Actinomycetota</taxon>
        <taxon>Actinomycetes</taxon>
        <taxon>Streptosporangiales</taxon>
        <taxon>Streptosporangiaceae</taxon>
        <taxon>Sphaerisporangium</taxon>
    </lineage>
</organism>
<protein>
    <submittedName>
        <fullName evidence="2">Uncharacterized protein</fullName>
    </submittedName>
</protein>
<evidence type="ECO:0000313" key="2">
    <source>
        <dbReference type="EMBL" id="MFC6087123.1"/>
    </source>
</evidence>